<organism evidence="5 6">
    <name type="scientific">Meiothermus granaticius NBRC 107808</name>
    <dbReference type="NCBI Taxonomy" id="1227551"/>
    <lineage>
        <taxon>Bacteria</taxon>
        <taxon>Thermotogati</taxon>
        <taxon>Deinococcota</taxon>
        <taxon>Deinococci</taxon>
        <taxon>Thermales</taxon>
        <taxon>Thermaceae</taxon>
        <taxon>Meiothermus</taxon>
    </lineage>
</organism>
<keyword evidence="6" id="KW-1185">Reference proteome</keyword>
<feature type="domain" description="Nucleoside phosphorylase" evidence="4">
    <location>
        <begin position="19"/>
        <end position="211"/>
    </location>
</feature>
<evidence type="ECO:0000256" key="1">
    <source>
        <dbReference type="ARBA" id="ARBA00011888"/>
    </source>
</evidence>
<dbReference type="GO" id="GO:0005829">
    <property type="term" value="C:cytosol"/>
    <property type="evidence" value="ECO:0007669"/>
    <property type="project" value="TreeGrafter"/>
</dbReference>
<dbReference type="InterPro" id="IPR035994">
    <property type="entry name" value="Nucleoside_phosphorylase_sf"/>
</dbReference>
<dbReference type="Gene3D" id="3.40.50.1580">
    <property type="entry name" value="Nucleoside phosphorylase domain"/>
    <property type="match status" value="1"/>
</dbReference>
<accession>A0A399F8R7</accession>
<evidence type="ECO:0000313" key="5">
    <source>
        <dbReference type="EMBL" id="RIH93067.1"/>
    </source>
</evidence>
<gene>
    <name evidence="5" type="primary">deoD</name>
    <name evidence="5" type="ORF">Mgrana_01026</name>
</gene>
<dbReference type="EMBL" id="QWLB01000010">
    <property type="protein sequence ID" value="RIH93067.1"/>
    <property type="molecule type" value="Genomic_DNA"/>
</dbReference>
<dbReference type="Pfam" id="PF01048">
    <property type="entry name" value="PNP_UDP_1"/>
    <property type="match status" value="1"/>
</dbReference>
<proteinExistence type="predicted"/>
<dbReference type="SUPFAM" id="SSF53167">
    <property type="entry name" value="Purine and uridine phosphorylases"/>
    <property type="match status" value="1"/>
</dbReference>
<evidence type="ECO:0000313" key="6">
    <source>
        <dbReference type="Proteomes" id="UP000266178"/>
    </source>
</evidence>
<evidence type="ECO:0000256" key="2">
    <source>
        <dbReference type="ARBA" id="ARBA00021980"/>
    </source>
</evidence>
<evidence type="ECO:0000259" key="4">
    <source>
        <dbReference type="Pfam" id="PF01048"/>
    </source>
</evidence>
<protein>
    <recommendedName>
        <fullName evidence="2">Uridine phosphorylase</fullName>
        <ecNumber evidence="1">2.4.2.3</ecNumber>
    </recommendedName>
</protein>
<dbReference type="InterPro" id="IPR000845">
    <property type="entry name" value="Nucleoside_phosphorylase_d"/>
</dbReference>
<dbReference type="PANTHER" id="PTHR43691:SF11">
    <property type="entry name" value="FI09636P-RELATED"/>
    <property type="match status" value="1"/>
</dbReference>
<keyword evidence="5" id="KW-0808">Transferase</keyword>
<dbReference type="AlphaFoldDB" id="A0A399F8R7"/>
<comment type="catalytic activity">
    <reaction evidence="3">
        <text>uridine + phosphate = alpha-D-ribose 1-phosphate + uracil</text>
        <dbReference type="Rhea" id="RHEA:24388"/>
        <dbReference type="ChEBI" id="CHEBI:16704"/>
        <dbReference type="ChEBI" id="CHEBI:17568"/>
        <dbReference type="ChEBI" id="CHEBI:43474"/>
        <dbReference type="ChEBI" id="CHEBI:57720"/>
        <dbReference type="EC" id="2.4.2.3"/>
    </reaction>
</comment>
<sequence length="250" mass="26808">MLGPMPLHVRGNPGDVAPFVLLPGDPNRADWIAQNFLENVRTYTTYRALYGYTGTYKGLPVSVQATGMGCPSTAIVVEELISLGAQTLIRVGTCGVFSDVLKAPELVIVQGSVANDGTTRQYLGGLPYTAIPDWDTLEALVHSARAEGFPHQVGLNVTEDAFYAPQANQATRYAAFGALSVEMESSALFLIARMRGVRSGTVLAVVNKVGDSEFVAPELIQTGVERMTRTALEAFVRLAAKTGETRSPDR</sequence>
<dbReference type="EC" id="2.4.2.3" evidence="1"/>
<dbReference type="Proteomes" id="UP000266178">
    <property type="component" value="Unassembled WGS sequence"/>
</dbReference>
<dbReference type="PANTHER" id="PTHR43691">
    <property type="entry name" value="URIDINE PHOSPHORYLASE"/>
    <property type="match status" value="1"/>
</dbReference>
<reference evidence="5 6" key="1">
    <citation type="submission" date="2018-08" db="EMBL/GenBank/DDBJ databases">
        <title>Meiothermus granaticius genome AF-68 sequencing project.</title>
        <authorList>
            <person name="Da Costa M.S."/>
            <person name="Albuquerque L."/>
            <person name="Raposo P."/>
            <person name="Froufe H.J.C."/>
            <person name="Barroso C.S."/>
            <person name="Egas C."/>
        </authorList>
    </citation>
    <scope>NUCLEOTIDE SEQUENCE [LARGE SCALE GENOMIC DNA]</scope>
    <source>
        <strain evidence="5 6">AF-68</strain>
    </source>
</reference>
<evidence type="ECO:0000256" key="3">
    <source>
        <dbReference type="ARBA" id="ARBA00048447"/>
    </source>
</evidence>
<keyword evidence="5" id="KW-0328">Glycosyltransferase</keyword>
<comment type="caution">
    <text evidence="5">The sequence shown here is derived from an EMBL/GenBank/DDBJ whole genome shotgun (WGS) entry which is preliminary data.</text>
</comment>
<name>A0A399F8R7_9DEIN</name>
<dbReference type="CDD" id="cd17765">
    <property type="entry name" value="PNP_ThPNP_like"/>
    <property type="match status" value="1"/>
</dbReference>
<dbReference type="GO" id="GO:0004850">
    <property type="term" value="F:uridine phosphorylase activity"/>
    <property type="evidence" value="ECO:0007669"/>
    <property type="project" value="UniProtKB-EC"/>
</dbReference>
<dbReference type="GO" id="GO:0009116">
    <property type="term" value="P:nucleoside metabolic process"/>
    <property type="evidence" value="ECO:0007669"/>
    <property type="project" value="InterPro"/>
</dbReference>